<dbReference type="InterPro" id="IPR003609">
    <property type="entry name" value="Pan_app"/>
</dbReference>
<evidence type="ECO:0000313" key="4">
    <source>
        <dbReference type="Proteomes" id="UP001154282"/>
    </source>
</evidence>
<dbReference type="Pfam" id="PF08276">
    <property type="entry name" value="PAN_2"/>
    <property type="match status" value="1"/>
</dbReference>
<organism evidence="3 4">
    <name type="scientific">Linum tenue</name>
    <dbReference type="NCBI Taxonomy" id="586396"/>
    <lineage>
        <taxon>Eukaryota</taxon>
        <taxon>Viridiplantae</taxon>
        <taxon>Streptophyta</taxon>
        <taxon>Embryophyta</taxon>
        <taxon>Tracheophyta</taxon>
        <taxon>Spermatophyta</taxon>
        <taxon>Magnoliopsida</taxon>
        <taxon>eudicotyledons</taxon>
        <taxon>Gunneridae</taxon>
        <taxon>Pentapetalae</taxon>
        <taxon>rosids</taxon>
        <taxon>fabids</taxon>
        <taxon>Malpighiales</taxon>
        <taxon>Linaceae</taxon>
        <taxon>Linum</taxon>
    </lineage>
</organism>
<name>A0AAV0KZX5_9ROSI</name>
<protein>
    <recommendedName>
        <fullName evidence="2">Apple domain-containing protein</fullName>
    </recommendedName>
</protein>
<reference evidence="3" key="1">
    <citation type="submission" date="2022-08" db="EMBL/GenBank/DDBJ databases">
        <authorList>
            <person name="Gutierrez-Valencia J."/>
        </authorList>
    </citation>
    <scope>NUCLEOTIDE SEQUENCE</scope>
</reference>
<dbReference type="PROSITE" id="PS50948">
    <property type="entry name" value="PAN"/>
    <property type="match status" value="1"/>
</dbReference>
<dbReference type="PANTHER" id="PTHR32444">
    <property type="entry name" value="BULB-TYPE LECTIN DOMAIN-CONTAINING PROTEIN"/>
    <property type="match status" value="1"/>
</dbReference>
<dbReference type="SMART" id="SM00473">
    <property type="entry name" value="PAN_AP"/>
    <property type="match status" value="1"/>
</dbReference>
<proteinExistence type="predicted"/>
<dbReference type="PANTHER" id="PTHR32444:SF130">
    <property type="entry name" value="RECEPTOR-LIKE SERINE_THREONINE-PROTEIN KINASE"/>
    <property type="match status" value="1"/>
</dbReference>
<dbReference type="CDD" id="cd01098">
    <property type="entry name" value="PAN_AP_plant"/>
    <property type="match status" value="1"/>
</dbReference>
<feature type="transmembrane region" description="Helical" evidence="1">
    <location>
        <begin position="195"/>
        <end position="215"/>
    </location>
</feature>
<evidence type="ECO:0000259" key="2">
    <source>
        <dbReference type="PROSITE" id="PS50948"/>
    </source>
</evidence>
<keyword evidence="1" id="KW-0812">Transmembrane</keyword>
<keyword evidence="1" id="KW-1133">Transmembrane helix</keyword>
<keyword evidence="4" id="KW-1185">Reference proteome</keyword>
<accession>A0AAV0KZX5</accession>
<comment type="caution">
    <text evidence="3">The sequence shown here is derived from an EMBL/GenBank/DDBJ whole genome shotgun (WGS) entry which is preliminary data.</text>
</comment>
<feature type="domain" description="Apple" evidence="2">
    <location>
        <begin position="89"/>
        <end position="175"/>
    </location>
</feature>
<dbReference type="EMBL" id="CAMGYJ010000006">
    <property type="protein sequence ID" value="CAI0428004.1"/>
    <property type="molecule type" value="Genomic_DNA"/>
</dbReference>
<evidence type="ECO:0000313" key="3">
    <source>
        <dbReference type="EMBL" id="CAI0428004.1"/>
    </source>
</evidence>
<keyword evidence="1" id="KW-0472">Membrane</keyword>
<sequence length="309" mass="33793">MLCENGETSATTVHNLALNSSSVMGSTSATTAVSSAVDIGVGQSGSLFASTVITKGSAAMQGVKSSQGPLHHSHDSRHHVDFKGPYKDCVLPWGEGFVRVSTVKLSDSSGAVWIGKDDSGELSCERKCRKQCSCSAYTEIDDALKIKGCLLWYGELVDTVYFPASSQELYVRVEVEEFATFQGGFNDSLELKLRILLSSIGSAGFLVIVFAFFWLRQRQINSVKKRRTRYLFHPIDGSNHFQDFGGGEDMEGHSVYPSCHSSISMTFELLFSPANKLGRGGFGSMYKERLLNGQLVAVVYRFCLATAWI</sequence>
<dbReference type="AlphaFoldDB" id="A0AAV0KZX5"/>
<evidence type="ECO:0000256" key="1">
    <source>
        <dbReference type="SAM" id="Phobius"/>
    </source>
</evidence>
<gene>
    <name evidence="3" type="ORF">LITE_LOCUS21450</name>
</gene>
<dbReference type="Proteomes" id="UP001154282">
    <property type="component" value="Unassembled WGS sequence"/>
</dbReference>